<name>A0A0F8ZP36_9ZZZZ</name>
<dbReference type="EMBL" id="LAZR01046837">
    <property type="protein sequence ID" value="KKK95608.1"/>
    <property type="molecule type" value="Genomic_DNA"/>
</dbReference>
<evidence type="ECO:0000313" key="1">
    <source>
        <dbReference type="EMBL" id="KKK95608.1"/>
    </source>
</evidence>
<organism evidence="1">
    <name type="scientific">marine sediment metagenome</name>
    <dbReference type="NCBI Taxonomy" id="412755"/>
    <lineage>
        <taxon>unclassified sequences</taxon>
        <taxon>metagenomes</taxon>
        <taxon>ecological metagenomes</taxon>
    </lineage>
</organism>
<gene>
    <name evidence="1" type="ORF">LCGC14_2671110</name>
</gene>
<proteinExistence type="predicted"/>
<accession>A0A0F8ZP36</accession>
<reference evidence="1" key="1">
    <citation type="journal article" date="2015" name="Nature">
        <title>Complex archaea that bridge the gap between prokaryotes and eukaryotes.</title>
        <authorList>
            <person name="Spang A."/>
            <person name="Saw J.H."/>
            <person name="Jorgensen S.L."/>
            <person name="Zaremba-Niedzwiedzka K."/>
            <person name="Martijn J."/>
            <person name="Lind A.E."/>
            <person name="van Eijk R."/>
            <person name="Schleper C."/>
            <person name="Guy L."/>
            <person name="Ettema T.J."/>
        </authorList>
    </citation>
    <scope>NUCLEOTIDE SEQUENCE</scope>
</reference>
<protein>
    <submittedName>
        <fullName evidence="1">Uncharacterized protein</fullName>
    </submittedName>
</protein>
<dbReference type="AlphaFoldDB" id="A0A0F8ZP36"/>
<comment type="caution">
    <text evidence="1">The sequence shown here is derived from an EMBL/GenBank/DDBJ whole genome shotgun (WGS) entry which is preliminary data.</text>
</comment>
<sequence>MPLKYKKIELSPFEEIINNYKFIHADYSEGLNYGVALERFEEDGAFLAEHFKMPAIPIPERKTSETYLEFIWTYINPDKF</sequence>